<dbReference type="OrthoDB" id="9930022at2759"/>
<dbReference type="Pfam" id="PF00107">
    <property type="entry name" value="ADH_zinc_N"/>
    <property type="match status" value="1"/>
</dbReference>
<dbReference type="EMBL" id="KZ819641">
    <property type="protein sequence ID" value="PWN87096.1"/>
    <property type="molecule type" value="Genomic_DNA"/>
</dbReference>
<dbReference type="InterPro" id="IPR013149">
    <property type="entry name" value="ADH-like_C"/>
</dbReference>
<dbReference type="AlphaFoldDB" id="A0A316YC52"/>
<dbReference type="InParanoid" id="A0A316YC52"/>
<name>A0A316YC52_9BASI</name>
<dbReference type="Pfam" id="PF08240">
    <property type="entry name" value="ADH_N"/>
    <property type="match status" value="1"/>
</dbReference>
<dbReference type="InterPro" id="IPR052711">
    <property type="entry name" value="Zinc_ADH-like"/>
</dbReference>
<feature type="domain" description="Enoyl reductase (ER)" evidence="1">
    <location>
        <begin position="18"/>
        <end position="352"/>
    </location>
</feature>
<evidence type="ECO:0000313" key="3">
    <source>
        <dbReference type="Proteomes" id="UP000245768"/>
    </source>
</evidence>
<evidence type="ECO:0000259" key="1">
    <source>
        <dbReference type="SMART" id="SM00829"/>
    </source>
</evidence>
<dbReference type="STRING" id="215250.A0A316YC52"/>
<dbReference type="GeneID" id="37040310"/>
<dbReference type="SUPFAM" id="SSF50129">
    <property type="entry name" value="GroES-like"/>
    <property type="match status" value="1"/>
</dbReference>
<reference evidence="2 3" key="1">
    <citation type="journal article" date="2018" name="Mol. Biol. Evol.">
        <title>Broad Genomic Sampling Reveals a Smut Pathogenic Ancestry of the Fungal Clade Ustilaginomycotina.</title>
        <authorList>
            <person name="Kijpornyongpan T."/>
            <person name="Mondo S.J."/>
            <person name="Barry K."/>
            <person name="Sandor L."/>
            <person name="Lee J."/>
            <person name="Lipzen A."/>
            <person name="Pangilinan J."/>
            <person name="LaButti K."/>
            <person name="Hainaut M."/>
            <person name="Henrissat B."/>
            <person name="Grigoriev I.V."/>
            <person name="Spatafora J.W."/>
            <person name="Aime M.C."/>
        </authorList>
    </citation>
    <scope>NUCLEOTIDE SEQUENCE [LARGE SCALE GENOMIC DNA]</scope>
    <source>
        <strain evidence="2 3">MCA 4198</strain>
    </source>
</reference>
<dbReference type="Gene3D" id="3.40.50.720">
    <property type="entry name" value="NAD(P)-binding Rossmann-like Domain"/>
    <property type="match status" value="1"/>
</dbReference>
<dbReference type="CDD" id="cd08276">
    <property type="entry name" value="MDR7"/>
    <property type="match status" value="1"/>
</dbReference>
<gene>
    <name evidence="2" type="ORF">FA10DRAFT_194685</name>
</gene>
<keyword evidence="3" id="KW-1185">Reference proteome</keyword>
<dbReference type="SUPFAM" id="SSF51735">
    <property type="entry name" value="NAD(P)-binding Rossmann-fold domains"/>
    <property type="match status" value="1"/>
</dbReference>
<dbReference type="InterPro" id="IPR020843">
    <property type="entry name" value="ER"/>
</dbReference>
<dbReference type="SMART" id="SM00829">
    <property type="entry name" value="PKS_ER"/>
    <property type="match status" value="1"/>
</dbReference>
<organism evidence="2 3">
    <name type="scientific">Acaromyces ingoldii</name>
    <dbReference type="NCBI Taxonomy" id="215250"/>
    <lineage>
        <taxon>Eukaryota</taxon>
        <taxon>Fungi</taxon>
        <taxon>Dikarya</taxon>
        <taxon>Basidiomycota</taxon>
        <taxon>Ustilaginomycotina</taxon>
        <taxon>Exobasidiomycetes</taxon>
        <taxon>Exobasidiales</taxon>
        <taxon>Cryptobasidiaceae</taxon>
        <taxon>Acaromyces</taxon>
    </lineage>
</organism>
<protein>
    <submittedName>
        <fullName evidence="2">Putative alcohol dehydrogenase</fullName>
    </submittedName>
</protein>
<dbReference type="InterPro" id="IPR036291">
    <property type="entry name" value="NAD(P)-bd_dom_sf"/>
</dbReference>
<sequence>MSQQEHQFWQLPAPNARGSFDSLALQTGPTPKPGPGEVLVAVKAASLNFRDLIIALGKYPLDKKDAPTIPASDGAGEVVAVGEGVTKFKPKDRVAAIFNAGHQRGSTPNRAEKRTGLGGSIDGMLSQYRALPETALVHIPQHLSWEEAATLPCAAVTAWNGLFGLPSNVLQPGETVVCEGTGGVSVFGAQFAIAAGAKVVITSSSDEKLDRVRKLFSQEKQALLTTVNYKTNPDWDKEVLKVSGEEGAAHVLDVGGPGTLEKAFNTIRPGGVVSDIGFVGKGEVPNLSALVLGTTSVYRGILVGSREMFEQMNAAIDVHKLKPLVDKVFDWKDAKKAYEYQWSGSHAGKVVIRIGS</sequence>
<evidence type="ECO:0000313" key="2">
    <source>
        <dbReference type="EMBL" id="PWN87096.1"/>
    </source>
</evidence>
<dbReference type="Gene3D" id="3.90.180.10">
    <property type="entry name" value="Medium-chain alcohol dehydrogenases, catalytic domain"/>
    <property type="match status" value="1"/>
</dbReference>
<dbReference type="InterPro" id="IPR011032">
    <property type="entry name" value="GroES-like_sf"/>
</dbReference>
<accession>A0A316YC52</accession>
<dbReference type="RefSeq" id="XP_025374294.1">
    <property type="nucleotide sequence ID" value="XM_025518394.1"/>
</dbReference>
<proteinExistence type="predicted"/>
<dbReference type="InterPro" id="IPR013154">
    <property type="entry name" value="ADH-like_N"/>
</dbReference>
<dbReference type="PANTHER" id="PTHR45033:SF2">
    <property type="entry name" value="ZINC-TYPE ALCOHOL DEHYDROGENASE-LIKE PROTEIN C1773.06C"/>
    <property type="match status" value="1"/>
</dbReference>
<dbReference type="PANTHER" id="PTHR45033">
    <property type="match status" value="1"/>
</dbReference>
<dbReference type="Proteomes" id="UP000245768">
    <property type="component" value="Unassembled WGS sequence"/>
</dbReference>
<dbReference type="GO" id="GO:0016491">
    <property type="term" value="F:oxidoreductase activity"/>
    <property type="evidence" value="ECO:0007669"/>
    <property type="project" value="InterPro"/>
</dbReference>